<dbReference type="AlphaFoldDB" id="A0A9Q1D3N1"/>
<protein>
    <submittedName>
        <fullName evidence="1">Uncharacterized protein</fullName>
    </submittedName>
</protein>
<accession>A0A9Q1D3N1</accession>
<gene>
    <name evidence="1" type="ORF">COCON_G00191170</name>
</gene>
<name>A0A9Q1D3N1_CONCO</name>
<comment type="caution">
    <text evidence="1">The sequence shown here is derived from an EMBL/GenBank/DDBJ whole genome shotgun (WGS) entry which is preliminary data.</text>
</comment>
<sequence length="81" mass="9018">MMRPSPLCSEPLGPPAICPYGPAGHWNSKTRYFLSVSESTHLFRFRQPLLGSSVRVSLTRCFWTPFGLPVSDFGSPDHLPV</sequence>
<dbReference type="Proteomes" id="UP001152803">
    <property type="component" value="Unassembled WGS sequence"/>
</dbReference>
<organism evidence="1 2">
    <name type="scientific">Conger conger</name>
    <name type="common">Conger eel</name>
    <name type="synonym">Muraena conger</name>
    <dbReference type="NCBI Taxonomy" id="82655"/>
    <lineage>
        <taxon>Eukaryota</taxon>
        <taxon>Metazoa</taxon>
        <taxon>Chordata</taxon>
        <taxon>Craniata</taxon>
        <taxon>Vertebrata</taxon>
        <taxon>Euteleostomi</taxon>
        <taxon>Actinopterygii</taxon>
        <taxon>Neopterygii</taxon>
        <taxon>Teleostei</taxon>
        <taxon>Anguilliformes</taxon>
        <taxon>Congridae</taxon>
        <taxon>Conger</taxon>
    </lineage>
</organism>
<evidence type="ECO:0000313" key="1">
    <source>
        <dbReference type="EMBL" id="KAJ8256965.1"/>
    </source>
</evidence>
<dbReference type="EMBL" id="JAFJMO010000014">
    <property type="protein sequence ID" value="KAJ8256965.1"/>
    <property type="molecule type" value="Genomic_DNA"/>
</dbReference>
<keyword evidence="2" id="KW-1185">Reference proteome</keyword>
<proteinExistence type="predicted"/>
<reference evidence="1" key="1">
    <citation type="journal article" date="2023" name="Science">
        <title>Genome structures resolve the early diversification of teleost fishes.</title>
        <authorList>
            <person name="Parey E."/>
            <person name="Louis A."/>
            <person name="Montfort J."/>
            <person name="Bouchez O."/>
            <person name="Roques C."/>
            <person name="Iampietro C."/>
            <person name="Lluch J."/>
            <person name="Castinel A."/>
            <person name="Donnadieu C."/>
            <person name="Desvignes T."/>
            <person name="Floi Bucao C."/>
            <person name="Jouanno E."/>
            <person name="Wen M."/>
            <person name="Mejri S."/>
            <person name="Dirks R."/>
            <person name="Jansen H."/>
            <person name="Henkel C."/>
            <person name="Chen W.J."/>
            <person name="Zahm M."/>
            <person name="Cabau C."/>
            <person name="Klopp C."/>
            <person name="Thompson A.W."/>
            <person name="Robinson-Rechavi M."/>
            <person name="Braasch I."/>
            <person name="Lecointre G."/>
            <person name="Bobe J."/>
            <person name="Postlethwait J.H."/>
            <person name="Berthelot C."/>
            <person name="Roest Crollius H."/>
            <person name="Guiguen Y."/>
        </authorList>
    </citation>
    <scope>NUCLEOTIDE SEQUENCE</scope>
    <source>
        <strain evidence="1">Concon-B</strain>
    </source>
</reference>
<evidence type="ECO:0000313" key="2">
    <source>
        <dbReference type="Proteomes" id="UP001152803"/>
    </source>
</evidence>